<dbReference type="PANTHER" id="PTHR36582">
    <property type="entry name" value="ANTITOXIN PARD"/>
    <property type="match status" value="1"/>
</dbReference>
<dbReference type="AlphaFoldDB" id="A0A4R6YKB4"/>
<dbReference type="GO" id="GO:0006355">
    <property type="term" value="P:regulation of DNA-templated transcription"/>
    <property type="evidence" value="ECO:0007669"/>
    <property type="project" value="InterPro"/>
</dbReference>
<dbReference type="InterPro" id="IPR022789">
    <property type="entry name" value="ParD"/>
</dbReference>
<keyword evidence="3" id="KW-1277">Toxin-antitoxin system</keyword>
<comment type="caution">
    <text evidence="5">The sequence shown here is derived from an EMBL/GenBank/DDBJ whole genome shotgun (WGS) entry which is preliminary data.</text>
</comment>
<keyword evidence="6" id="KW-1185">Reference proteome</keyword>
<organism evidence="5 6">
    <name type="scientific">Tahibacter aquaticus</name>
    <dbReference type="NCBI Taxonomy" id="520092"/>
    <lineage>
        <taxon>Bacteria</taxon>
        <taxon>Pseudomonadati</taxon>
        <taxon>Pseudomonadota</taxon>
        <taxon>Gammaproteobacteria</taxon>
        <taxon>Lysobacterales</taxon>
        <taxon>Rhodanobacteraceae</taxon>
        <taxon>Tahibacter</taxon>
    </lineage>
</organism>
<comment type="function">
    <text evidence="4">Antitoxin component of a type II toxin-antitoxin (TA) system. Neutralizes the effect of toxin ParE.</text>
</comment>
<dbReference type="SUPFAM" id="SSF47598">
    <property type="entry name" value="Ribbon-helix-helix"/>
    <property type="match status" value="1"/>
</dbReference>
<evidence type="ECO:0000256" key="3">
    <source>
        <dbReference type="ARBA" id="ARBA00022649"/>
    </source>
</evidence>
<dbReference type="OrthoDB" id="514770at2"/>
<sequence length="89" mass="9789">MATKIQKFSLAFTPEHAAAMRGAVEAGEYSTHSEVVRDAMRLWTERQAQKRAAIERIGKLWDEGVASGSAGVMDIEAVIGRANTRQKKD</sequence>
<accession>A0A4R6YKB4</accession>
<protein>
    <recommendedName>
        <fullName evidence="2">Antitoxin ParD</fullName>
    </recommendedName>
</protein>
<dbReference type="EMBL" id="SNZH01000025">
    <property type="protein sequence ID" value="TDR37341.1"/>
    <property type="molecule type" value="Genomic_DNA"/>
</dbReference>
<evidence type="ECO:0000256" key="1">
    <source>
        <dbReference type="ARBA" id="ARBA00008580"/>
    </source>
</evidence>
<gene>
    <name evidence="5" type="ORF">DFR29_1253</name>
</gene>
<name>A0A4R6YKB4_9GAMM</name>
<dbReference type="InterPro" id="IPR038296">
    <property type="entry name" value="ParD_sf"/>
</dbReference>
<reference evidence="5 6" key="1">
    <citation type="submission" date="2019-03" db="EMBL/GenBank/DDBJ databases">
        <title>Genomic Encyclopedia of Type Strains, Phase IV (KMG-IV): sequencing the most valuable type-strain genomes for metagenomic binning, comparative biology and taxonomic classification.</title>
        <authorList>
            <person name="Goeker M."/>
        </authorList>
    </citation>
    <scope>NUCLEOTIDE SEQUENCE [LARGE SCALE GENOMIC DNA]</scope>
    <source>
        <strain evidence="5 6">DSM 21667</strain>
    </source>
</reference>
<comment type="similarity">
    <text evidence="1">Belongs to the ParD antitoxin family.</text>
</comment>
<dbReference type="Gene3D" id="6.10.10.120">
    <property type="entry name" value="Antitoxin ParD1-like"/>
    <property type="match status" value="1"/>
</dbReference>
<evidence type="ECO:0000256" key="4">
    <source>
        <dbReference type="ARBA" id="ARBA00037106"/>
    </source>
</evidence>
<dbReference type="RefSeq" id="WP_133821722.1">
    <property type="nucleotide sequence ID" value="NZ_SNZH01000025.1"/>
</dbReference>
<proteinExistence type="inferred from homology"/>
<evidence type="ECO:0000256" key="2">
    <source>
        <dbReference type="ARBA" id="ARBA00017940"/>
    </source>
</evidence>
<dbReference type="PANTHER" id="PTHR36582:SF2">
    <property type="entry name" value="ANTITOXIN PARD"/>
    <property type="match status" value="1"/>
</dbReference>
<evidence type="ECO:0000313" key="6">
    <source>
        <dbReference type="Proteomes" id="UP000295293"/>
    </source>
</evidence>
<dbReference type="Pfam" id="PF03693">
    <property type="entry name" value="ParD_antitoxin"/>
    <property type="match status" value="1"/>
</dbReference>
<evidence type="ECO:0000313" key="5">
    <source>
        <dbReference type="EMBL" id="TDR37341.1"/>
    </source>
</evidence>
<dbReference type="InterPro" id="IPR010985">
    <property type="entry name" value="Ribbon_hlx_hlx"/>
</dbReference>
<dbReference type="Proteomes" id="UP000295293">
    <property type="component" value="Unassembled WGS sequence"/>
</dbReference>